<comment type="caution">
    <text evidence="2">The sequence shown here is derived from an EMBL/GenBank/DDBJ whole genome shotgun (WGS) entry which is preliminary data.</text>
</comment>
<feature type="domain" description="F-box" evidence="1">
    <location>
        <begin position="11"/>
        <end position="55"/>
    </location>
</feature>
<gene>
    <name evidence="2" type="ORF">TIFTF001_031582</name>
</gene>
<dbReference type="Gene3D" id="1.20.1280.50">
    <property type="match status" value="1"/>
</dbReference>
<dbReference type="InterPro" id="IPR036047">
    <property type="entry name" value="F-box-like_dom_sf"/>
</dbReference>
<dbReference type="EMBL" id="BTGU01000130">
    <property type="protein sequence ID" value="GMN62502.1"/>
    <property type="molecule type" value="Genomic_DNA"/>
</dbReference>
<sequence>MEQQKEGIDYFSSLPCDIIGIILSKISSPRDLCRLSAVSAALRSATKSDFLWEKFVPYDYLNIVTSNSTFTSSFFGPNKALFFHICNHHSPIFLQSKVAAEAEGGRDEYAP</sequence>
<evidence type="ECO:0000313" key="2">
    <source>
        <dbReference type="EMBL" id="GMN62502.1"/>
    </source>
</evidence>
<name>A0AA88DV71_FICCA</name>
<keyword evidence="3" id="KW-1185">Reference proteome</keyword>
<dbReference type="AlphaFoldDB" id="A0AA88DV71"/>
<dbReference type="Proteomes" id="UP001187192">
    <property type="component" value="Unassembled WGS sequence"/>
</dbReference>
<protein>
    <recommendedName>
        <fullName evidence="1">F-box domain-containing protein</fullName>
    </recommendedName>
</protein>
<reference evidence="2" key="1">
    <citation type="submission" date="2023-07" db="EMBL/GenBank/DDBJ databases">
        <title>draft genome sequence of fig (Ficus carica).</title>
        <authorList>
            <person name="Takahashi T."/>
            <person name="Nishimura K."/>
        </authorList>
    </citation>
    <scope>NUCLEOTIDE SEQUENCE</scope>
</reference>
<proteinExistence type="predicted"/>
<organism evidence="2 3">
    <name type="scientific">Ficus carica</name>
    <name type="common">Common fig</name>
    <dbReference type="NCBI Taxonomy" id="3494"/>
    <lineage>
        <taxon>Eukaryota</taxon>
        <taxon>Viridiplantae</taxon>
        <taxon>Streptophyta</taxon>
        <taxon>Embryophyta</taxon>
        <taxon>Tracheophyta</taxon>
        <taxon>Spermatophyta</taxon>
        <taxon>Magnoliopsida</taxon>
        <taxon>eudicotyledons</taxon>
        <taxon>Gunneridae</taxon>
        <taxon>Pentapetalae</taxon>
        <taxon>rosids</taxon>
        <taxon>fabids</taxon>
        <taxon>Rosales</taxon>
        <taxon>Moraceae</taxon>
        <taxon>Ficeae</taxon>
        <taxon>Ficus</taxon>
    </lineage>
</organism>
<evidence type="ECO:0000313" key="3">
    <source>
        <dbReference type="Proteomes" id="UP001187192"/>
    </source>
</evidence>
<dbReference type="InterPro" id="IPR001810">
    <property type="entry name" value="F-box_dom"/>
</dbReference>
<evidence type="ECO:0000259" key="1">
    <source>
        <dbReference type="Pfam" id="PF12937"/>
    </source>
</evidence>
<dbReference type="CDD" id="cd22162">
    <property type="entry name" value="F-box_AtSKIP3-like"/>
    <property type="match status" value="1"/>
</dbReference>
<dbReference type="Pfam" id="PF12937">
    <property type="entry name" value="F-box-like"/>
    <property type="match status" value="1"/>
</dbReference>
<dbReference type="SUPFAM" id="SSF81383">
    <property type="entry name" value="F-box domain"/>
    <property type="match status" value="1"/>
</dbReference>
<accession>A0AA88DV71</accession>